<dbReference type="PANTHER" id="PTHR14611">
    <property type="entry name" value="TECTONIC FAMILY MEMBER"/>
    <property type="match status" value="1"/>
</dbReference>
<evidence type="ECO:0000256" key="2">
    <source>
        <dbReference type="ARBA" id="ARBA00011495"/>
    </source>
</evidence>
<reference evidence="9" key="2">
    <citation type="submission" date="2025-08" db="UniProtKB">
        <authorList>
            <consortium name="Ensembl"/>
        </authorList>
    </citation>
    <scope>IDENTIFICATION</scope>
</reference>
<feature type="domain" description="Tectonic-1-3 N-terminal" evidence="8">
    <location>
        <begin position="58"/>
        <end position="162"/>
    </location>
</feature>
<dbReference type="GeneTree" id="ENSGT00570000079101"/>
<dbReference type="PANTHER" id="PTHR14611:SF1">
    <property type="entry name" value="TECTONIC-1"/>
    <property type="match status" value="1"/>
</dbReference>
<dbReference type="InterPro" id="IPR057724">
    <property type="entry name" value="TCTN1-3_N"/>
</dbReference>
<feature type="domain" description="Tectonic-1-3" evidence="7">
    <location>
        <begin position="375"/>
        <end position="555"/>
    </location>
</feature>
<evidence type="ECO:0000256" key="1">
    <source>
        <dbReference type="ARBA" id="ARBA00007633"/>
    </source>
</evidence>
<accession>W5MKH8</accession>
<comment type="subunit">
    <text evidence="2">Part of the tectonic-like complex (also named B9 complex).</text>
</comment>
<dbReference type="Proteomes" id="UP000018468">
    <property type="component" value="Linkage group LG20"/>
</dbReference>
<dbReference type="OMA" id="AGDVKIC"/>
<evidence type="ECO:0000256" key="5">
    <source>
        <dbReference type="ARBA" id="ARBA00023180"/>
    </source>
</evidence>
<dbReference type="EMBL" id="AHAT01005194">
    <property type="status" value="NOT_ANNOTATED_CDS"/>
    <property type="molecule type" value="Genomic_DNA"/>
</dbReference>
<evidence type="ECO:0000256" key="4">
    <source>
        <dbReference type="ARBA" id="ARBA00022794"/>
    </source>
</evidence>
<keyword evidence="3" id="KW-0732">Signal</keyword>
<name>W5MKH8_LEPOC</name>
<evidence type="ECO:0000259" key="7">
    <source>
        <dbReference type="Pfam" id="PF07773"/>
    </source>
</evidence>
<feature type="region of interest" description="Disordered" evidence="6">
    <location>
        <begin position="1"/>
        <end position="53"/>
    </location>
</feature>
<feature type="domain" description="Tectonic-1-3" evidence="7">
    <location>
        <begin position="194"/>
        <end position="365"/>
    </location>
</feature>
<dbReference type="Pfam" id="PF07773">
    <property type="entry name" value="TCTN_DUF1619"/>
    <property type="match status" value="2"/>
</dbReference>
<dbReference type="InterPro" id="IPR040354">
    <property type="entry name" value="TCTN1-3"/>
</dbReference>
<protein>
    <submittedName>
        <fullName evidence="9">Tectonic family member 1</fullName>
    </submittedName>
</protein>
<organism evidence="9 10">
    <name type="scientific">Lepisosteus oculatus</name>
    <name type="common">Spotted gar</name>
    <dbReference type="NCBI Taxonomy" id="7918"/>
    <lineage>
        <taxon>Eukaryota</taxon>
        <taxon>Metazoa</taxon>
        <taxon>Chordata</taxon>
        <taxon>Craniata</taxon>
        <taxon>Vertebrata</taxon>
        <taxon>Euteleostomi</taxon>
        <taxon>Actinopterygii</taxon>
        <taxon>Neopterygii</taxon>
        <taxon>Holostei</taxon>
        <taxon>Semionotiformes</taxon>
        <taxon>Lepisosteidae</taxon>
        <taxon>Lepisosteus</taxon>
    </lineage>
</organism>
<dbReference type="GO" id="GO:0060271">
    <property type="term" value="P:cilium assembly"/>
    <property type="evidence" value="ECO:0000318"/>
    <property type="project" value="GO_Central"/>
</dbReference>
<keyword evidence="4" id="KW-0970">Cilium biogenesis/degradation</keyword>
<dbReference type="GO" id="GO:0036038">
    <property type="term" value="C:MKS complex"/>
    <property type="evidence" value="ECO:0000318"/>
    <property type="project" value="GO_Central"/>
</dbReference>
<comment type="similarity">
    <text evidence="1">Belongs to the tectonic family.</text>
</comment>
<dbReference type="Ensembl" id="ENSLOCT00000008898.1">
    <property type="protein sequence ID" value="ENSLOCP00000008887.1"/>
    <property type="gene ID" value="ENSLOCG00000007337.1"/>
</dbReference>
<evidence type="ECO:0000256" key="3">
    <source>
        <dbReference type="ARBA" id="ARBA00022729"/>
    </source>
</evidence>
<feature type="compositionally biased region" description="Low complexity" evidence="6">
    <location>
        <begin position="11"/>
        <end position="36"/>
    </location>
</feature>
<dbReference type="HOGENOM" id="CLU_016974_0_0_1"/>
<evidence type="ECO:0000313" key="9">
    <source>
        <dbReference type="Ensembl" id="ENSLOCP00000008887.1"/>
    </source>
</evidence>
<dbReference type="eggNOG" id="ENOG502QUK6">
    <property type="taxonomic scope" value="Eukaryota"/>
</dbReference>
<reference evidence="9" key="3">
    <citation type="submission" date="2025-09" db="UniProtKB">
        <authorList>
            <consortium name="Ensembl"/>
        </authorList>
    </citation>
    <scope>IDENTIFICATION</scope>
</reference>
<reference evidence="10" key="1">
    <citation type="submission" date="2011-12" db="EMBL/GenBank/DDBJ databases">
        <title>The Draft Genome of Lepisosteus oculatus.</title>
        <authorList>
            <consortium name="The Broad Institute Genome Assembly &amp; Analysis Group"/>
            <consortium name="Computational R&amp;D Group"/>
            <consortium name="and Sequencing Platform"/>
            <person name="Di Palma F."/>
            <person name="Alfoldi J."/>
            <person name="Johnson J."/>
            <person name="Berlin A."/>
            <person name="Gnerre S."/>
            <person name="Jaffe D."/>
            <person name="MacCallum I."/>
            <person name="Young S."/>
            <person name="Walker B.J."/>
            <person name="Lander E.S."/>
            <person name="Lindblad-Toh K."/>
        </authorList>
    </citation>
    <scope>NUCLEOTIDE SEQUENCE [LARGE SCALE GENOMIC DNA]</scope>
</reference>
<evidence type="ECO:0000259" key="8">
    <source>
        <dbReference type="Pfam" id="PF25752"/>
    </source>
</evidence>
<evidence type="ECO:0000256" key="6">
    <source>
        <dbReference type="SAM" id="MobiDB-lite"/>
    </source>
</evidence>
<keyword evidence="5" id="KW-0325">Glycoprotein</keyword>
<dbReference type="Bgee" id="ENSLOCG00000007337">
    <property type="expression patterns" value="Expressed in testis and 13 other cell types or tissues"/>
</dbReference>
<evidence type="ECO:0000313" key="10">
    <source>
        <dbReference type="Proteomes" id="UP000018468"/>
    </source>
</evidence>
<keyword evidence="10" id="KW-1185">Reference proteome</keyword>
<dbReference type="GO" id="GO:1904491">
    <property type="term" value="P:protein localization to ciliary transition zone"/>
    <property type="evidence" value="ECO:0000318"/>
    <property type="project" value="GO_Central"/>
</dbReference>
<dbReference type="FunCoup" id="W5MKH8">
    <property type="interactions" value="199"/>
</dbReference>
<dbReference type="Pfam" id="PF25752">
    <property type="entry name" value="DUF1619_N"/>
    <property type="match status" value="1"/>
</dbReference>
<dbReference type="AlphaFoldDB" id="W5MKH8"/>
<proteinExistence type="inferred from homology"/>
<dbReference type="InParanoid" id="W5MKH8"/>
<sequence length="582" mass="61429">NDFNTTAENFAAASVSQTAGAAPEPPTAESAETGAAQPTSASGFPSPPLPLSGSLPPPITNVANVCPCDLLASQCDVNCCCDRDCEGDFALFTTCTVDRLIADSRLCSQQAALYTINTEDGLAQVESTVAQEINPGVFCIQTANYKDGLSFASPEIPTDGNFDSLFRQFGGFFFSPADGGGTDTAPDRADLQAASGYQYGDVIQTVDGARIRGVLKLPAPTATSQCSDTNPAAFLENQVTQCSRSLNIAAECTKLTALSQQSYLSFQVLSSIIQHSVLVNVSVSSITLQALNGARSRLGSADSSLYNPVLLEESSVCNNAVLQVGYVVTYSEAGAIVNIAVSFVLGAVDSSKVPIQQKFQITFVQENTSPVPVSGNPGYVVGLPLVAGWRTHERVWLFIKFGKRLTVLKSASLQDCLETAGERTPVLFGVNMVSGCTLRVNSADNCTVVSEQTLGVLRGQEFPQYVASFGNSQPQDILDWVPVKIQTTTASSTSCSIPLSLDIEVRWTKYGSLANPQARILNVTASISTNSSSLPSLAGGEGILQISTSVAFVDVSAPAQPGYRAQPTIDAKLPFDFFFPFV</sequence>
<dbReference type="STRING" id="7918.ENSLOCP00000008887"/>
<dbReference type="InterPro" id="IPR011677">
    <property type="entry name" value="TCTN1-3_dom"/>
</dbReference>